<dbReference type="RefSeq" id="WP_244863299.1">
    <property type="nucleotide sequence ID" value="NZ_BOVJ01000049.1"/>
</dbReference>
<evidence type="ECO:0000313" key="7">
    <source>
        <dbReference type="Proteomes" id="UP000680304"/>
    </source>
</evidence>
<feature type="domain" description="Sugar-binding" evidence="5">
    <location>
        <begin position="60"/>
        <end position="311"/>
    </location>
</feature>
<evidence type="ECO:0000256" key="4">
    <source>
        <dbReference type="ARBA" id="ARBA00023163"/>
    </source>
</evidence>
<keyword evidence="3" id="KW-0238">DNA-binding</keyword>
<evidence type="ECO:0000256" key="3">
    <source>
        <dbReference type="ARBA" id="ARBA00023125"/>
    </source>
</evidence>
<proteinExistence type="inferred from homology"/>
<accession>A0ABQ4N411</accession>
<dbReference type="Proteomes" id="UP000680304">
    <property type="component" value="Unassembled WGS sequence"/>
</dbReference>
<evidence type="ECO:0000313" key="6">
    <source>
        <dbReference type="EMBL" id="GIQ62948.1"/>
    </source>
</evidence>
<protein>
    <submittedName>
        <fullName evidence="6">Transcriptional regulator</fullName>
    </submittedName>
</protein>
<gene>
    <name evidence="6" type="ORF">PACILC2_15160</name>
</gene>
<dbReference type="SUPFAM" id="SSF100950">
    <property type="entry name" value="NagB/RpiA/CoA transferase-like"/>
    <property type="match status" value="1"/>
</dbReference>
<dbReference type="Pfam" id="PF04198">
    <property type="entry name" value="Sugar-bind"/>
    <property type="match status" value="1"/>
</dbReference>
<dbReference type="PANTHER" id="PTHR34294">
    <property type="entry name" value="TRANSCRIPTIONAL REGULATOR-RELATED"/>
    <property type="match status" value="1"/>
</dbReference>
<organism evidence="6 7">
    <name type="scientific">Paenibacillus cisolokensis</name>
    <dbReference type="NCBI Taxonomy" id="1658519"/>
    <lineage>
        <taxon>Bacteria</taxon>
        <taxon>Bacillati</taxon>
        <taxon>Bacillota</taxon>
        <taxon>Bacilli</taxon>
        <taxon>Bacillales</taxon>
        <taxon>Paenibacillaceae</taxon>
        <taxon>Paenibacillus</taxon>
    </lineage>
</organism>
<keyword evidence="7" id="KW-1185">Reference proteome</keyword>
<evidence type="ECO:0000256" key="1">
    <source>
        <dbReference type="ARBA" id="ARBA00010466"/>
    </source>
</evidence>
<sequence>METSQERTRLLVKISTLYYMDGMNQQEISQRLGISRPQISRMLAAAKAEGIVQINIRNPFSEEQTYERAISETFGIKDVIVVHVPDADRPMIDMQVARAAAALLENVIRDRDIVGIMAGRTIASVGREFNPVNKKDVQFVPLIGGWGSEGAAWHANSNTRIFAEKLKSRYLLLNAPAVVASSEARSHFLNEKEISDVLDTARKATVALVGIGQVSEKSAIVQAGYFSRGEIGEARASGAVSNICTSFLNIAGERVTYEAESRMIGLDIDDIRRIPNVVAIASGSDKIEAIGAALRARCMNVLVTDMETAKRCWSGIVRTLFRKAGPGCDR</sequence>
<dbReference type="Gene3D" id="1.10.10.60">
    <property type="entry name" value="Homeodomain-like"/>
    <property type="match status" value="1"/>
</dbReference>
<dbReference type="EMBL" id="BOVJ01000049">
    <property type="protein sequence ID" value="GIQ62948.1"/>
    <property type="molecule type" value="Genomic_DNA"/>
</dbReference>
<reference evidence="6 7" key="1">
    <citation type="submission" date="2021-04" db="EMBL/GenBank/DDBJ databases">
        <title>Draft genome sequence of Paenibacillus cisolokensis, LC2-13A.</title>
        <authorList>
            <person name="Uke A."/>
            <person name="Chhe C."/>
            <person name="Baramee S."/>
            <person name="Kosugi A."/>
        </authorList>
    </citation>
    <scope>NUCLEOTIDE SEQUENCE [LARGE SCALE GENOMIC DNA]</scope>
    <source>
        <strain evidence="6 7">LC2-13A</strain>
    </source>
</reference>
<keyword evidence="4" id="KW-0804">Transcription</keyword>
<comment type="similarity">
    <text evidence="1">Belongs to the SorC transcriptional regulatory family.</text>
</comment>
<keyword evidence="2" id="KW-0805">Transcription regulation</keyword>
<dbReference type="PANTHER" id="PTHR34294:SF1">
    <property type="entry name" value="TRANSCRIPTIONAL REGULATOR LSRR"/>
    <property type="match status" value="1"/>
</dbReference>
<dbReference type="InterPro" id="IPR007324">
    <property type="entry name" value="Sugar-bd_dom_put"/>
</dbReference>
<evidence type="ECO:0000259" key="5">
    <source>
        <dbReference type="Pfam" id="PF04198"/>
    </source>
</evidence>
<dbReference type="InterPro" id="IPR051054">
    <property type="entry name" value="SorC_transcr_regulators"/>
</dbReference>
<dbReference type="Gene3D" id="3.40.50.1360">
    <property type="match status" value="1"/>
</dbReference>
<name>A0ABQ4N411_9BACL</name>
<evidence type="ECO:0000256" key="2">
    <source>
        <dbReference type="ARBA" id="ARBA00023015"/>
    </source>
</evidence>
<dbReference type="InterPro" id="IPR037171">
    <property type="entry name" value="NagB/RpiA_transferase-like"/>
</dbReference>
<comment type="caution">
    <text evidence="6">The sequence shown here is derived from an EMBL/GenBank/DDBJ whole genome shotgun (WGS) entry which is preliminary data.</text>
</comment>